<sequence length="291" mass="30930">MDTVSRLLVPLSTALLATALSLQGVQANLAEVSSPKILAQNPSSPSQSSSINVTGVIRFLNVEGGCYSLKTQDGRSYQLLGEFPRQDGLQVQVRGKLLPNTATICQVGQPLQVELVKALESEAQQRALEVSIFGIGPAVDQQAVEAVRSVVGRAVTVAACTQQPANPAQAGEQLADIEWALQDLGGNGVVNSPQSPTLRFTGTNRIEGQGGCNSYSAQSQVDGDRLTISALIATKRACIDQRAQEQESRYFSALEGAQRFSLEGSELLIYSKGLAKPLRFSRSSSSSKPVR</sequence>
<dbReference type="PANTHER" id="PTHR35535:SF2">
    <property type="entry name" value="DUF306 DOMAIN-CONTAINING PROTEIN"/>
    <property type="match status" value="1"/>
</dbReference>
<dbReference type="Gene3D" id="2.40.128.270">
    <property type="match status" value="1"/>
</dbReference>
<feature type="domain" description="DUF306" evidence="1">
    <location>
        <begin position="172"/>
        <end position="273"/>
    </location>
</feature>
<gene>
    <name evidence="2" type="ORF">AVDCRST_MAG81-649</name>
</gene>
<dbReference type="Pfam" id="PF03724">
    <property type="entry name" value="META"/>
    <property type="match status" value="1"/>
</dbReference>
<protein>
    <recommendedName>
        <fullName evidence="1">DUF306 domain-containing protein</fullName>
    </recommendedName>
</protein>
<proteinExistence type="predicted"/>
<evidence type="ECO:0000259" key="1">
    <source>
        <dbReference type="Pfam" id="PF03724"/>
    </source>
</evidence>
<organism evidence="2">
    <name type="scientific">uncultured Synechococcales cyanobacterium</name>
    <dbReference type="NCBI Taxonomy" id="1936017"/>
    <lineage>
        <taxon>Bacteria</taxon>
        <taxon>Bacillati</taxon>
        <taxon>Cyanobacteriota</taxon>
        <taxon>Cyanophyceae</taxon>
        <taxon>Synechococcales</taxon>
        <taxon>environmental samples</taxon>
    </lineage>
</organism>
<dbReference type="EMBL" id="CADCWO010000044">
    <property type="protein sequence ID" value="CAA9561636.1"/>
    <property type="molecule type" value="Genomic_DNA"/>
</dbReference>
<dbReference type="InterPro" id="IPR038670">
    <property type="entry name" value="HslJ-like_sf"/>
</dbReference>
<accession>A0A6J4UVE8</accession>
<dbReference type="AlphaFoldDB" id="A0A6J4UVE8"/>
<dbReference type="PANTHER" id="PTHR35535">
    <property type="entry name" value="HEAT SHOCK PROTEIN HSLJ"/>
    <property type="match status" value="1"/>
</dbReference>
<reference evidence="2" key="1">
    <citation type="submission" date="2020-02" db="EMBL/GenBank/DDBJ databases">
        <authorList>
            <person name="Meier V. D."/>
        </authorList>
    </citation>
    <scope>NUCLEOTIDE SEQUENCE</scope>
    <source>
        <strain evidence="2">AVDCRST_MAG81</strain>
    </source>
</reference>
<evidence type="ECO:0000313" key="2">
    <source>
        <dbReference type="EMBL" id="CAA9561636.1"/>
    </source>
</evidence>
<dbReference type="InterPro" id="IPR053147">
    <property type="entry name" value="Hsp_HslJ-like"/>
</dbReference>
<dbReference type="InterPro" id="IPR005184">
    <property type="entry name" value="DUF306_Meta_HslJ"/>
</dbReference>
<name>A0A6J4UVE8_9CYAN</name>